<dbReference type="PRINTS" id="PR00344">
    <property type="entry name" value="BCTRLSENSOR"/>
</dbReference>
<keyword evidence="4" id="KW-0175">Coiled coil</keyword>
<comment type="caution">
    <text evidence="7">The sequence shown here is derived from an EMBL/GenBank/DDBJ whole genome shotgun (WGS) entry which is preliminary data.</text>
</comment>
<dbReference type="PROSITE" id="PS50109">
    <property type="entry name" value="HIS_KIN"/>
    <property type="match status" value="1"/>
</dbReference>
<dbReference type="GO" id="GO:0000155">
    <property type="term" value="F:phosphorelay sensor kinase activity"/>
    <property type="evidence" value="ECO:0007669"/>
    <property type="project" value="InterPro"/>
</dbReference>
<evidence type="ECO:0000256" key="5">
    <source>
        <dbReference type="SAM" id="Phobius"/>
    </source>
</evidence>
<evidence type="ECO:0000256" key="3">
    <source>
        <dbReference type="ARBA" id="ARBA00022553"/>
    </source>
</evidence>
<gene>
    <name evidence="7" type="ORF">EV690_0175</name>
</gene>
<keyword evidence="8" id="KW-1185">Reference proteome</keyword>
<evidence type="ECO:0000313" key="7">
    <source>
        <dbReference type="EMBL" id="TCK63290.1"/>
    </source>
</evidence>
<dbReference type="CDD" id="cd00082">
    <property type="entry name" value="HisKA"/>
    <property type="match status" value="1"/>
</dbReference>
<comment type="catalytic activity">
    <reaction evidence="1">
        <text>ATP + protein L-histidine = ADP + protein N-phospho-L-histidine.</text>
        <dbReference type="EC" id="2.7.13.3"/>
    </reaction>
</comment>
<dbReference type="Gene3D" id="1.10.287.130">
    <property type="match status" value="1"/>
</dbReference>
<dbReference type="Gene3D" id="3.30.565.10">
    <property type="entry name" value="Histidine kinase-like ATPase, C-terminal domain"/>
    <property type="match status" value="1"/>
</dbReference>
<dbReference type="InterPro" id="IPR005467">
    <property type="entry name" value="His_kinase_dom"/>
</dbReference>
<organism evidence="7 8">
    <name type="scientific">Celerinatantimonas diazotrophica</name>
    <dbReference type="NCBI Taxonomy" id="412034"/>
    <lineage>
        <taxon>Bacteria</taxon>
        <taxon>Pseudomonadati</taxon>
        <taxon>Pseudomonadota</taxon>
        <taxon>Gammaproteobacteria</taxon>
        <taxon>Celerinatantimonadaceae</taxon>
        <taxon>Celerinatantimonas</taxon>
    </lineage>
</organism>
<dbReference type="OrthoDB" id="7052769at2"/>
<proteinExistence type="predicted"/>
<dbReference type="Pfam" id="PF02518">
    <property type="entry name" value="HATPase_c"/>
    <property type="match status" value="1"/>
</dbReference>
<evidence type="ECO:0000256" key="4">
    <source>
        <dbReference type="SAM" id="Coils"/>
    </source>
</evidence>
<dbReference type="Pfam" id="PF17149">
    <property type="entry name" value="CHASE5"/>
    <property type="match status" value="1"/>
</dbReference>
<feature type="coiled-coil region" evidence="4">
    <location>
        <begin position="200"/>
        <end position="227"/>
    </location>
</feature>
<evidence type="ECO:0000313" key="8">
    <source>
        <dbReference type="Proteomes" id="UP000295565"/>
    </source>
</evidence>
<keyword evidence="5" id="KW-0472">Membrane</keyword>
<feature type="domain" description="Histidine kinase" evidence="6">
    <location>
        <begin position="260"/>
        <end position="475"/>
    </location>
</feature>
<feature type="transmembrane region" description="Helical" evidence="5">
    <location>
        <begin position="157"/>
        <end position="180"/>
    </location>
</feature>
<dbReference type="Proteomes" id="UP000295565">
    <property type="component" value="Unassembled WGS sequence"/>
</dbReference>
<dbReference type="AlphaFoldDB" id="A0A4R1KGM6"/>
<evidence type="ECO:0000256" key="1">
    <source>
        <dbReference type="ARBA" id="ARBA00000085"/>
    </source>
</evidence>
<dbReference type="InterPro" id="IPR036097">
    <property type="entry name" value="HisK_dim/P_sf"/>
</dbReference>
<dbReference type="InterPro" id="IPR003594">
    <property type="entry name" value="HATPase_dom"/>
</dbReference>
<dbReference type="SUPFAM" id="SSF55874">
    <property type="entry name" value="ATPase domain of HSP90 chaperone/DNA topoisomerase II/histidine kinase"/>
    <property type="match status" value="1"/>
</dbReference>
<protein>
    <recommendedName>
        <fullName evidence="2">histidine kinase</fullName>
        <ecNumber evidence="2">2.7.13.3</ecNumber>
    </recommendedName>
</protein>
<feature type="transmembrane region" description="Helical" evidence="5">
    <location>
        <begin position="17"/>
        <end position="39"/>
    </location>
</feature>
<dbReference type="PANTHER" id="PTHR43065">
    <property type="entry name" value="SENSOR HISTIDINE KINASE"/>
    <property type="match status" value="1"/>
</dbReference>
<dbReference type="EMBL" id="SMGD01000002">
    <property type="protein sequence ID" value="TCK63290.1"/>
    <property type="molecule type" value="Genomic_DNA"/>
</dbReference>
<reference evidence="7 8" key="1">
    <citation type="submission" date="2019-03" db="EMBL/GenBank/DDBJ databases">
        <title>Genomic Encyclopedia of Type Strains, Phase IV (KMG-IV): sequencing the most valuable type-strain genomes for metagenomic binning, comparative biology and taxonomic classification.</title>
        <authorList>
            <person name="Goeker M."/>
        </authorList>
    </citation>
    <scope>NUCLEOTIDE SEQUENCE [LARGE SCALE GENOMIC DNA]</scope>
    <source>
        <strain evidence="7 8">DSM 18577</strain>
    </source>
</reference>
<evidence type="ECO:0000256" key="2">
    <source>
        <dbReference type="ARBA" id="ARBA00012438"/>
    </source>
</evidence>
<dbReference type="EC" id="2.7.13.3" evidence="2"/>
<dbReference type="InterPro" id="IPR036890">
    <property type="entry name" value="HATPase_C_sf"/>
</dbReference>
<dbReference type="SMART" id="SM00387">
    <property type="entry name" value="HATPase_c"/>
    <property type="match status" value="1"/>
</dbReference>
<dbReference type="PANTHER" id="PTHR43065:SF42">
    <property type="entry name" value="TWO-COMPONENT SENSOR PPRA"/>
    <property type="match status" value="1"/>
</dbReference>
<keyword evidence="3" id="KW-0597">Phosphoprotein</keyword>
<dbReference type="InterPro" id="IPR033414">
    <property type="entry name" value="Sensor_dom"/>
</dbReference>
<evidence type="ECO:0000259" key="6">
    <source>
        <dbReference type="PROSITE" id="PS50109"/>
    </source>
</evidence>
<dbReference type="SMART" id="SM00388">
    <property type="entry name" value="HisKA"/>
    <property type="match status" value="1"/>
</dbReference>
<dbReference type="InterPro" id="IPR004358">
    <property type="entry name" value="Sig_transdc_His_kin-like_C"/>
</dbReference>
<keyword evidence="5" id="KW-1133">Transmembrane helix</keyword>
<dbReference type="InterPro" id="IPR003661">
    <property type="entry name" value="HisK_dim/P_dom"/>
</dbReference>
<dbReference type="SUPFAM" id="SSF47384">
    <property type="entry name" value="Homodimeric domain of signal transducing histidine kinase"/>
    <property type="match status" value="1"/>
</dbReference>
<accession>A0A4R1KGM6</accession>
<sequence>MARKSWSFRDSRLARRLVMAIVLFSSLLTLTVTGVQLYLQYRLDMSNVRQSADIIQDSWVPALTESVWDYNTDLIELQLNGMINLPFIMEVRLSLADGQYFAVGHPAPKDSFLYHFPLPHVDHGKRKKLGALTVVIDTHQIQQDLVRYALTLLISNIFKAAMVVLFMLFIFHILLGQYLIQIVAYLRGDDGHLSGQPLTLQRKKRQNDELDDLVDAYNDMAECLELENRQRLAESEQRAVMQQQLAHMDRQVTMGEMATSLAHELNQPLASITGYADVSKRFISQHKLDRVDETLTKISNEALRASEIIRRTREFVRSRRTTQELITVSALLEETVLIIRHSAEQYAIEIDLDLSLVHNDEVFVDKIQIQQVLLNLLRNAIDALKEQRSDRIIKIIAQTLEDADKVCIQVMDNGPGIDAKVLETLFSPFVTTKDDGMGIGLAISRAIVEAHHGQLTAYNCSHGGACFELTLAAKNHE</sequence>
<keyword evidence="5" id="KW-0812">Transmembrane</keyword>
<dbReference type="RefSeq" id="WP_131911049.1">
    <property type="nucleotide sequence ID" value="NZ_OU594967.1"/>
</dbReference>
<name>A0A4R1KGM6_9GAMM</name>
<dbReference type="Pfam" id="PF00512">
    <property type="entry name" value="HisKA"/>
    <property type="match status" value="1"/>
</dbReference>